<keyword evidence="4" id="KW-1185">Reference proteome</keyword>
<dbReference type="Pfam" id="PF14365">
    <property type="entry name" value="Neprosin_AP"/>
    <property type="match status" value="1"/>
</dbReference>
<dbReference type="InterPro" id="IPR025521">
    <property type="entry name" value="Neprosin_propep"/>
</dbReference>
<evidence type="ECO:0000313" key="3">
    <source>
        <dbReference type="EnsemblPlants" id="OPUNC02G32670.1"/>
    </source>
</evidence>
<evidence type="ECO:0000256" key="1">
    <source>
        <dbReference type="SAM" id="SignalP"/>
    </source>
</evidence>
<dbReference type="Gramene" id="OPUNC02G32670.1">
    <property type="protein sequence ID" value="OPUNC02G32670.1"/>
    <property type="gene ID" value="OPUNC02G32670"/>
</dbReference>
<feature type="signal peptide" evidence="1">
    <location>
        <begin position="1"/>
        <end position="21"/>
    </location>
</feature>
<dbReference type="InterPro" id="IPR053168">
    <property type="entry name" value="Glutamic_endopeptidase"/>
</dbReference>
<dbReference type="AlphaFoldDB" id="A0A0E0K655"/>
<dbReference type="STRING" id="4537.A0A0E0K655"/>
<reference evidence="3" key="2">
    <citation type="submission" date="2018-05" db="EMBL/GenBank/DDBJ databases">
        <title>OpunRS2 (Oryza punctata Reference Sequence Version 2).</title>
        <authorList>
            <person name="Zhang J."/>
            <person name="Kudrna D."/>
            <person name="Lee S."/>
            <person name="Talag J."/>
            <person name="Welchert J."/>
            <person name="Wing R.A."/>
        </authorList>
    </citation>
    <scope>NUCLEOTIDE SEQUENCE [LARGE SCALE GENOMIC DNA]</scope>
</reference>
<dbReference type="HOGENOM" id="CLU_030538_0_1_1"/>
<keyword evidence="1" id="KW-0732">Signal</keyword>
<dbReference type="Pfam" id="PF03080">
    <property type="entry name" value="Neprosin"/>
    <property type="match status" value="1"/>
</dbReference>
<dbReference type="OMA" id="LNDNGMH"/>
<evidence type="ECO:0000259" key="2">
    <source>
        <dbReference type="PROSITE" id="PS52045"/>
    </source>
</evidence>
<dbReference type="PANTHER" id="PTHR31589:SF135">
    <property type="entry name" value="OS05G0341100 PROTEIN"/>
    <property type="match status" value="1"/>
</dbReference>
<dbReference type="Proteomes" id="UP000026962">
    <property type="component" value="Chromosome 2"/>
</dbReference>
<dbReference type="EnsemblPlants" id="OPUNC02G32670.1">
    <property type="protein sequence ID" value="OPUNC02G32670.1"/>
    <property type="gene ID" value="OPUNC02G32670"/>
</dbReference>
<proteinExistence type="predicted"/>
<dbReference type="InterPro" id="IPR004314">
    <property type="entry name" value="Neprosin"/>
</dbReference>
<feature type="domain" description="Neprosin PEP catalytic" evidence="2">
    <location>
        <begin position="129"/>
        <end position="383"/>
    </location>
</feature>
<organism evidence="3">
    <name type="scientific">Oryza punctata</name>
    <name type="common">Red rice</name>
    <dbReference type="NCBI Taxonomy" id="4537"/>
    <lineage>
        <taxon>Eukaryota</taxon>
        <taxon>Viridiplantae</taxon>
        <taxon>Streptophyta</taxon>
        <taxon>Embryophyta</taxon>
        <taxon>Tracheophyta</taxon>
        <taxon>Spermatophyta</taxon>
        <taxon>Magnoliopsida</taxon>
        <taxon>Liliopsida</taxon>
        <taxon>Poales</taxon>
        <taxon>Poaceae</taxon>
        <taxon>BOP clade</taxon>
        <taxon>Oryzoideae</taxon>
        <taxon>Oryzeae</taxon>
        <taxon>Oryzinae</taxon>
        <taxon>Oryza</taxon>
    </lineage>
</organism>
<name>A0A0E0K655_ORYPU</name>
<dbReference type="PROSITE" id="PS52045">
    <property type="entry name" value="NEPROSIN_PEP_CD"/>
    <property type="match status" value="1"/>
</dbReference>
<sequence>MKGHNIFRVSLLSYLVLSIGGKDIKSINSGENTGQILTSQQVNKTIQAEDGDIYDCVGVNEQPTFKHPLLKDHKIQMEPSSFPIGLDIKLPLVSAVSQAQLSTIDCPIGTVPILRNNKVDTRMVQRIGMLASDDVQQLSAGIKYWDEVYGTQASINVYDPKVKKDSEDLSASWIQIDKVPKVGNGVGIGAGSWVCPSLSGDSFPRFHISWDNEELNESCTDHNCPGFVQVSRSVGLGGRIQPISIYNGPQYVINVLIFKDPITKNWWLAYGSNNTPIGYWPNSQFSLLKDKGDYAFWGGYVQGPTASSDPPQMGSGHFASEGFGKAAFIRNIQVIQDENNKLITPNVRAAHPGSSDRKLYTNYGYGLNDDGMHVYYGGPGKYS</sequence>
<evidence type="ECO:0000313" key="4">
    <source>
        <dbReference type="Proteomes" id="UP000026962"/>
    </source>
</evidence>
<protein>
    <recommendedName>
        <fullName evidence="2">Neprosin PEP catalytic domain-containing protein</fullName>
    </recommendedName>
</protein>
<accession>A0A0E0K655</accession>
<dbReference type="eggNOG" id="ENOG502QVB2">
    <property type="taxonomic scope" value="Eukaryota"/>
</dbReference>
<reference evidence="3" key="1">
    <citation type="submission" date="2015-04" db="UniProtKB">
        <authorList>
            <consortium name="EnsemblPlants"/>
        </authorList>
    </citation>
    <scope>IDENTIFICATION</scope>
</reference>
<dbReference type="PANTHER" id="PTHR31589">
    <property type="entry name" value="PROTEIN, PUTATIVE (DUF239)-RELATED-RELATED"/>
    <property type="match status" value="1"/>
</dbReference>
<feature type="chain" id="PRO_5002364913" description="Neprosin PEP catalytic domain-containing protein" evidence="1">
    <location>
        <begin position="22"/>
        <end position="383"/>
    </location>
</feature>